<evidence type="ECO:0000259" key="3">
    <source>
        <dbReference type="Pfam" id="PF02719"/>
    </source>
</evidence>
<dbReference type="SUPFAM" id="SSF51735">
    <property type="entry name" value="NAD(P)-binding Rossmann-fold domains"/>
    <property type="match status" value="1"/>
</dbReference>
<feature type="transmembrane region" description="Helical" evidence="2">
    <location>
        <begin position="47"/>
        <end position="67"/>
    </location>
</feature>
<protein>
    <submittedName>
        <fullName evidence="4">Polysaccharide biosynthesis protein</fullName>
    </submittedName>
</protein>
<keyword evidence="2" id="KW-0812">Transmembrane</keyword>
<dbReference type="Pfam" id="PF13727">
    <property type="entry name" value="CoA_binding_3"/>
    <property type="match status" value="1"/>
</dbReference>
<comment type="caution">
    <text evidence="4">The sequence shown here is derived from an EMBL/GenBank/DDBJ whole genome shotgun (WGS) entry which is preliminary data.</text>
</comment>
<dbReference type="InterPro" id="IPR051203">
    <property type="entry name" value="Polysaccharide_Synthase-Rel"/>
</dbReference>
<dbReference type="CDD" id="cd05237">
    <property type="entry name" value="UDP_invert_4-6DH_SDR_e"/>
    <property type="match status" value="1"/>
</dbReference>
<dbReference type="InterPro" id="IPR003869">
    <property type="entry name" value="Polysac_CapD-like"/>
</dbReference>
<feature type="domain" description="Polysaccharide biosynthesis protein CapD-like" evidence="3">
    <location>
        <begin position="280"/>
        <end position="573"/>
    </location>
</feature>
<dbReference type="InterPro" id="IPR029063">
    <property type="entry name" value="SAM-dependent_MTases_sf"/>
</dbReference>
<evidence type="ECO:0000256" key="2">
    <source>
        <dbReference type="SAM" id="Phobius"/>
    </source>
</evidence>
<dbReference type="InterPro" id="IPR036291">
    <property type="entry name" value="NAD(P)-bd_dom_sf"/>
</dbReference>
<dbReference type="Pfam" id="PF02719">
    <property type="entry name" value="Polysacc_synt_2"/>
    <property type="match status" value="1"/>
</dbReference>
<comment type="similarity">
    <text evidence="1">Belongs to the polysaccharide synthase family.</text>
</comment>
<keyword evidence="2" id="KW-1133">Transmembrane helix</keyword>
<dbReference type="SUPFAM" id="SSF53335">
    <property type="entry name" value="S-adenosyl-L-methionine-dependent methyltransferases"/>
    <property type="match status" value="1"/>
</dbReference>
<dbReference type="PANTHER" id="PTHR43318:SF1">
    <property type="entry name" value="POLYSACCHARIDE BIOSYNTHESIS PROTEIN EPSC-RELATED"/>
    <property type="match status" value="1"/>
</dbReference>
<dbReference type="Gene3D" id="3.40.50.720">
    <property type="entry name" value="NAD(P)-binding Rossmann-like Domain"/>
    <property type="match status" value="2"/>
</dbReference>
<keyword evidence="2" id="KW-0472">Membrane</keyword>
<dbReference type="PANTHER" id="PTHR43318">
    <property type="entry name" value="UDP-N-ACETYLGLUCOSAMINE 4,6-DEHYDRATASE"/>
    <property type="match status" value="1"/>
</dbReference>
<evidence type="ECO:0000313" key="4">
    <source>
        <dbReference type="EMBL" id="MEH8015836.1"/>
    </source>
</evidence>
<evidence type="ECO:0000313" key="5">
    <source>
        <dbReference type="Proteomes" id="UP001375382"/>
    </source>
</evidence>
<dbReference type="EMBL" id="JALAAR010000001">
    <property type="protein sequence ID" value="MEH8015836.1"/>
    <property type="molecule type" value="Genomic_DNA"/>
</dbReference>
<evidence type="ECO:0000256" key="1">
    <source>
        <dbReference type="ARBA" id="ARBA00007430"/>
    </source>
</evidence>
<feature type="transmembrane region" description="Helical" evidence="2">
    <location>
        <begin position="15"/>
        <end position="35"/>
    </location>
</feature>
<gene>
    <name evidence="4" type="ORF">MN202_01205</name>
</gene>
<reference evidence="4 5" key="1">
    <citation type="journal article" date="2023" name="Ecotoxicol. Environ. Saf.">
        <title>Mercury remediation potential of mercury-resistant strain Rheinheimera metallidurans sp. nov. isolated from a municipal waste dumping site.</title>
        <authorList>
            <person name="Yadav V."/>
            <person name="Manjhi A."/>
            <person name="Vadakedath N."/>
        </authorList>
    </citation>
    <scope>NUCLEOTIDE SEQUENCE [LARGE SCALE GENOMIC DNA]</scope>
    <source>
        <strain evidence="4 5">E-49</strain>
    </source>
</reference>
<feature type="transmembrane region" description="Helical" evidence="2">
    <location>
        <begin position="79"/>
        <end position="98"/>
    </location>
</feature>
<name>A0ABU8C1P8_9GAMM</name>
<sequence>MLTWMLGLPRSVKRLLSVFADIGFLISSLFAAFFLTQQNGQTDISQIAISFAITLPITLLIFTKLGLYRAVIRYIGQHALGAVLTGIVSSAFVLMLLFSITGVHDKGNLIFVYAVLAMLTSGGLRLLARMFLGQRNNGHKERVLIYGAGSSGRQLAQALMNGEQYNPVVFVDDDTTLQRSTILGIPVGAPSQISSQIKAFNISRILLAVPSASRARRREVLDTLEELPIPVQSVPGMSDLVSGTMRIDELQDVKIEDLLGRDPVNPSDRLIKANTQDKVVMVTGAGGSIGSELCRQIVICQPKALVLFELSEFALYNIEQELKALVAQRSPHTRIVPVLGSAQDLNRLQSVMASFNVTTVYHAAAYKHVPLVEFNVAEGVRNNVFGTWHAAEAAINAGVDTFVLISTDKAVRPTNIMGASKRLAELVLQALSLRQSGTRFCMVRFGNVLGSSGSVVPLFREQIRRGGPVTVTHKDIIRYFMTIPEAAQLVIQAGAMGKGGDVFVLDMGEPVKIADLARRMIHLMGLEVKDDIHPNGDIEIHFTGLRPGEKLYEELLIGGEELPTEHPRIMKANESALDWPQMLQLLQAMHSACDAYDINTIRDLLLNSHIAFAPSDENCDLVDNQREPLLSGKLKNIRVV</sequence>
<proteinExistence type="inferred from homology"/>
<accession>A0ABU8C1P8</accession>
<dbReference type="RefSeq" id="WP_335734256.1">
    <property type="nucleotide sequence ID" value="NZ_JALAAR010000001.1"/>
</dbReference>
<organism evidence="4 5">
    <name type="scientific">Rheinheimera muenzenbergensis</name>
    <dbReference type="NCBI Taxonomy" id="1193628"/>
    <lineage>
        <taxon>Bacteria</taxon>
        <taxon>Pseudomonadati</taxon>
        <taxon>Pseudomonadota</taxon>
        <taxon>Gammaproteobacteria</taxon>
        <taxon>Chromatiales</taxon>
        <taxon>Chromatiaceae</taxon>
        <taxon>Rheinheimera</taxon>
    </lineage>
</organism>
<keyword evidence="5" id="KW-1185">Reference proteome</keyword>
<dbReference type="Proteomes" id="UP001375382">
    <property type="component" value="Unassembled WGS sequence"/>
</dbReference>
<feature type="transmembrane region" description="Helical" evidence="2">
    <location>
        <begin position="110"/>
        <end position="132"/>
    </location>
</feature>